<evidence type="ECO:0000256" key="4">
    <source>
        <dbReference type="ARBA" id="ARBA00017871"/>
    </source>
</evidence>
<keyword evidence="5" id="KW-0073">Auxin biosynthesis</keyword>
<feature type="domain" description="Amine oxidase" evidence="7">
    <location>
        <begin position="45"/>
        <end position="494"/>
    </location>
</feature>
<evidence type="ECO:0000313" key="8">
    <source>
        <dbReference type="EMBL" id="SEC33873.1"/>
    </source>
</evidence>
<dbReference type="EMBL" id="FNTH01000001">
    <property type="protein sequence ID" value="SEC33873.1"/>
    <property type="molecule type" value="Genomic_DNA"/>
</dbReference>
<dbReference type="EC" id="1.13.12.3" evidence="3"/>
<gene>
    <name evidence="8" type="ORF">SAMN05444164_1595</name>
</gene>
<evidence type="ECO:0000256" key="3">
    <source>
        <dbReference type="ARBA" id="ARBA00012535"/>
    </source>
</evidence>
<dbReference type="Gene3D" id="3.30.1490.470">
    <property type="match status" value="1"/>
</dbReference>
<comment type="similarity">
    <text evidence="2">Belongs to the tryptophan 2-monooxygenase family.</text>
</comment>
<dbReference type="RefSeq" id="WP_092115023.1">
    <property type="nucleotide sequence ID" value="NZ_FNTH01000001.1"/>
</dbReference>
<comment type="catalytic activity">
    <reaction evidence="6">
        <text>L-tryptophan + O2 = indole-3-acetamide + CO2 + H2O</text>
        <dbReference type="Rhea" id="RHEA:16165"/>
        <dbReference type="ChEBI" id="CHEBI:15377"/>
        <dbReference type="ChEBI" id="CHEBI:15379"/>
        <dbReference type="ChEBI" id="CHEBI:16031"/>
        <dbReference type="ChEBI" id="CHEBI:16526"/>
        <dbReference type="ChEBI" id="CHEBI:57912"/>
        <dbReference type="EC" id="1.13.12.3"/>
    </reaction>
</comment>
<dbReference type="Gene3D" id="3.30.70.2100">
    <property type="match status" value="1"/>
</dbReference>
<dbReference type="Gene3D" id="1.10.10.1790">
    <property type="match status" value="1"/>
</dbReference>
<dbReference type="AlphaFoldDB" id="A0A1H4RPR0"/>
<dbReference type="GO" id="GO:0009063">
    <property type="term" value="P:amino acid catabolic process"/>
    <property type="evidence" value="ECO:0007669"/>
    <property type="project" value="TreeGrafter"/>
</dbReference>
<evidence type="ECO:0000313" key="9">
    <source>
        <dbReference type="Proteomes" id="UP000198992"/>
    </source>
</evidence>
<comment type="pathway">
    <text evidence="1">Plant hormone metabolism; auxin biosynthesis.</text>
</comment>
<dbReference type="Gene3D" id="1.10.405.10">
    <property type="entry name" value="Guanine Nucleotide Dissociation Inhibitor, domain 1"/>
    <property type="match status" value="1"/>
</dbReference>
<dbReference type="PANTHER" id="PTHR10742">
    <property type="entry name" value="FLAVIN MONOAMINE OXIDASE"/>
    <property type="match status" value="1"/>
</dbReference>
<organism evidence="8 9">
    <name type="scientific">Bradyrhizobium erythrophlei</name>
    <dbReference type="NCBI Taxonomy" id="1437360"/>
    <lineage>
        <taxon>Bacteria</taxon>
        <taxon>Pseudomonadati</taxon>
        <taxon>Pseudomonadota</taxon>
        <taxon>Alphaproteobacteria</taxon>
        <taxon>Hyphomicrobiales</taxon>
        <taxon>Nitrobacteraceae</taxon>
        <taxon>Bradyrhizobium</taxon>
    </lineage>
</organism>
<dbReference type="Gene3D" id="1.10.10.1620">
    <property type="match status" value="1"/>
</dbReference>
<evidence type="ECO:0000256" key="6">
    <source>
        <dbReference type="ARBA" id="ARBA00047321"/>
    </source>
</evidence>
<evidence type="ECO:0000256" key="2">
    <source>
        <dbReference type="ARBA" id="ARBA00005833"/>
    </source>
</evidence>
<dbReference type="InterPro" id="IPR050281">
    <property type="entry name" value="Flavin_monoamine_oxidase"/>
</dbReference>
<evidence type="ECO:0000256" key="5">
    <source>
        <dbReference type="ARBA" id="ARBA00023070"/>
    </source>
</evidence>
<dbReference type="Proteomes" id="UP000198992">
    <property type="component" value="Unassembled WGS sequence"/>
</dbReference>
<dbReference type="Gene3D" id="3.50.50.60">
    <property type="entry name" value="FAD/NAD(P)-binding domain"/>
    <property type="match status" value="1"/>
</dbReference>
<protein>
    <recommendedName>
        <fullName evidence="4">Tryptophan 2-monooxygenase</fullName>
        <ecNumber evidence="3">1.13.12.3</ecNumber>
    </recommendedName>
</protein>
<name>A0A1H4RPR0_9BRAD</name>
<evidence type="ECO:0000259" key="7">
    <source>
        <dbReference type="Pfam" id="PF01593"/>
    </source>
</evidence>
<dbReference type="SUPFAM" id="SSF51905">
    <property type="entry name" value="FAD/NAD(P)-binding domain"/>
    <property type="match status" value="1"/>
</dbReference>
<dbReference type="SUPFAM" id="SSF54373">
    <property type="entry name" value="FAD-linked reductases, C-terminal domain"/>
    <property type="match status" value="1"/>
</dbReference>
<dbReference type="InterPro" id="IPR002937">
    <property type="entry name" value="Amino_oxidase"/>
</dbReference>
<dbReference type="GO" id="GO:0001716">
    <property type="term" value="F:L-amino-acid oxidase activity"/>
    <property type="evidence" value="ECO:0007669"/>
    <property type="project" value="TreeGrafter"/>
</dbReference>
<dbReference type="Gene3D" id="6.10.140.1210">
    <property type="match status" value="1"/>
</dbReference>
<dbReference type="PRINTS" id="PR00420">
    <property type="entry name" value="RNGMNOXGNASE"/>
</dbReference>
<dbReference type="PANTHER" id="PTHR10742:SF342">
    <property type="entry name" value="AMINE OXIDASE"/>
    <property type="match status" value="1"/>
</dbReference>
<dbReference type="Pfam" id="PF01593">
    <property type="entry name" value="Amino_oxidase"/>
    <property type="match status" value="1"/>
</dbReference>
<dbReference type="OrthoDB" id="337830at2"/>
<reference evidence="8 9" key="1">
    <citation type="submission" date="2016-10" db="EMBL/GenBank/DDBJ databases">
        <authorList>
            <person name="de Groot N.N."/>
        </authorList>
    </citation>
    <scope>NUCLEOTIDE SEQUENCE [LARGE SCALE GENOMIC DNA]</scope>
    <source>
        <strain evidence="8 9">MT12</strain>
    </source>
</reference>
<dbReference type="InterPro" id="IPR036188">
    <property type="entry name" value="FAD/NAD-bd_sf"/>
</dbReference>
<dbReference type="GO" id="GO:0009851">
    <property type="term" value="P:auxin biosynthetic process"/>
    <property type="evidence" value="ECO:0007669"/>
    <property type="project" value="UniProtKB-KW"/>
</dbReference>
<proteinExistence type="inferred from homology"/>
<evidence type="ECO:0000256" key="1">
    <source>
        <dbReference type="ARBA" id="ARBA00004814"/>
    </source>
</evidence>
<sequence>MEESLLHDLGDEALDPIIKEYVQIVQRGLPRPARPQNVIIVGAGMAGLTAAYLLRNAGHHVRILEANTYVGGRVHTFRSFSGDLYAEAGAMRIPGQHQLVSAFADLFKLPREPFFNVDIDPATRDAADPVSRNNEWLFVNGVKIRRSAYTAGQLNFPLPPGEKGLTAQQMLDAALAPLRDFIKADPASRWPVVIERFGEFSVRRFLKEQTLYSEEAIEMIVVLNNLESRLMTSFVQAFIELAIINDKVRYWQIPGGNDLLPQAFLPALKDSISFGQRLSALSWDGSGVSLRTTGGETFKGDSAIVAIPFSSLRFVRPDPLFVPQRRRAIRELHYDAATKVLLEFSRRFWEQDDDIYGGGSTTDLANRYIYYPSHDMGSDRGGVVLASYVWGEDALRWDSLTEPTRLQFALDGICALHGEGVRKLYVGGTSKSWMQDPFACGEAAIFAPGQFEMLMPYLLEPEGGKIHFAGEHTSLKHAWIEGAIESGVRTALAVSEGRRPAAVQLGMTR</sequence>
<dbReference type="GO" id="GO:0050361">
    <property type="term" value="F:tryptophan 2-monooxygenase activity"/>
    <property type="evidence" value="ECO:0007669"/>
    <property type="project" value="UniProtKB-EC"/>
</dbReference>
<accession>A0A1H4RPR0</accession>